<dbReference type="CDD" id="cd04794">
    <property type="entry name" value="euk_LANCL"/>
    <property type="match status" value="1"/>
</dbReference>
<evidence type="ECO:0000256" key="2">
    <source>
        <dbReference type="PIRSR" id="PIRSR607822-1"/>
    </source>
</evidence>
<reference evidence="3 5" key="2">
    <citation type="journal article" date="2018" name="Plant J.">
        <title>The Physcomitrella patens chromosome-scale assembly reveals moss genome structure and evolution.</title>
        <authorList>
            <person name="Lang D."/>
            <person name="Ullrich K.K."/>
            <person name="Murat F."/>
            <person name="Fuchs J."/>
            <person name="Jenkins J."/>
            <person name="Haas F.B."/>
            <person name="Piednoel M."/>
            <person name="Gundlach H."/>
            <person name="Van Bel M."/>
            <person name="Meyberg R."/>
            <person name="Vives C."/>
            <person name="Morata J."/>
            <person name="Symeonidi A."/>
            <person name="Hiss M."/>
            <person name="Muchero W."/>
            <person name="Kamisugi Y."/>
            <person name="Saleh O."/>
            <person name="Blanc G."/>
            <person name="Decker E.L."/>
            <person name="van Gessel N."/>
            <person name="Grimwood J."/>
            <person name="Hayes R.D."/>
            <person name="Graham S.W."/>
            <person name="Gunter L.E."/>
            <person name="McDaniel S.F."/>
            <person name="Hoernstein S.N.W."/>
            <person name="Larsson A."/>
            <person name="Li F.W."/>
            <person name="Perroud P.F."/>
            <person name="Phillips J."/>
            <person name="Ranjan P."/>
            <person name="Rokshar D.S."/>
            <person name="Rothfels C.J."/>
            <person name="Schneider L."/>
            <person name="Shu S."/>
            <person name="Stevenson D.W."/>
            <person name="Thummler F."/>
            <person name="Tillich M."/>
            <person name="Villarreal Aguilar J.C."/>
            <person name="Widiez T."/>
            <person name="Wong G.K."/>
            <person name="Wymore A."/>
            <person name="Zhang Y."/>
            <person name="Zimmer A.D."/>
            <person name="Quatrano R.S."/>
            <person name="Mayer K.F.X."/>
            <person name="Goodstein D."/>
            <person name="Casacuberta J.M."/>
            <person name="Vandepoele K."/>
            <person name="Reski R."/>
            <person name="Cuming A.C."/>
            <person name="Tuskan G.A."/>
            <person name="Maumus F."/>
            <person name="Salse J."/>
            <person name="Schmutz J."/>
            <person name="Rensing S.A."/>
        </authorList>
    </citation>
    <scope>NUCLEOTIDE SEQUENCE [LARGE SCALE GENOMIC DNA]</scope>
    <source>
        <strain evidence="4 5">cv. Gransden 2004</strain>
    </source>
</reference>
<keyword evidence="2" id="KW-0862">Zinc</keyword>
<gene>
    <name evidence="4" type="primary">LOC112294007</name>
    <name evidence="3" type="ORF">PHYPA_002977</name>
</gene>
<dbReference type="PRINTS" id="PR01951">
    <property type="entry name" value="LANCEUKARYTE"/>
</dbReference>
<evidence type="ECO:0000313" key="5">
    <source>
        <dbReference type="Proteomes" id="UP000006727"/>
    </source>
</evidence>
<dbReference type="SMART" id="SM01260">
    <property type="entry name" value="LANC_like"/>
    <property type="match status" value="1"/>
</dbReference>
<dbReference type="Gramene" id="Pp3c2_20130V3.6">
    <property type="protein sequence ID" value="Pp3c2_20130V3.6"/>
    <property type="gene ID" value="Pp3c2_20130"/>
</dbReference>
<dbReference type="PANTHER" id="PTHR12736">
    <property type="entry name" value="LANC-LIKE PROTEIN"/>
    <property type="match status" value="1"/>
</dbReference>
<dbReference type="SUPFAM" id="SSF158745">
    <property type="entry name" value="LanC-like"/>
    <property type="match status" value="1"/>
</dbReference>
<dbReference type="EMBL" id="ABEU02000002">
    <property type="protein sequence ID" value="PNR60184.1"/>
    <property type="molecule type" value="Genomic_DNA"/>
</dbReference>
<comment type="similarity">
    <text evidence="1">Belongs to the LanC-like protein family.</text>
</comment>
<dbReference type="Gene3D" id="1.50.10.10">
    <property type="match status" value="1"/>
</dbReference>
<feature type="binding site" evidence="2">
    <location>
        <position position="381"/>
    </location>
    <ligand>
        <name>Zn(2+)</name>
        <dbReference type="ChEBI" id="CHEBI:29105"/>
    </ligand>
</feature>
<accession>A0A2K1L2C9</accession>
<dbReference type="EnsemblPlants" id="Pp3c2_20130V3.1">
    <property type="protein sequence ID" value="Pp3c2_20130V3.1"/>
    <property type="gene ID" value="Pp3c2_20130"/>
</dbReference>
<evidence type="ECO:0000256" key="1">
    <source>
        <dbReference type="ARBA" id="ARBA00007179"/>
    </source>
</evidence>
<feature type="binding site" evidence="2">
    <location>
        <position position="334"/>
    </location>
    <ligand>
        <name>Zn(2+)</name>
        <dbReference type="ChEBI" id="CHEBI:29105"/>
    </ligand>
</feature>
<keyword evidence="2" id="KW-0479">Metal-binding</keyword>
<dbReference type="Pfam" id="PF05147">
    <property type="entry name" value="LANC_like"/>
    <property type="match status" value="1"/>
</dbReference>
<dbReference type="PANTHER" id="PTHR12736:SF7">
    <property type="entry name" value="LANC-LIKE PROTEIN 3"/>
    <property type="match status" value="1"/>
</dbReference>
<dbReference type="EnsemblPlants" id="Pp3c2_20130V3.6">
    <property type="protein sequence ID" value="Pp3c2_20130V3.6"/>
    <property type="gene ID" value="Pp3c2_20130"/>
</dbReference>
<dbReference type="InterPro" id="IPR012341">
    <property type="entry name" value="6hp_glycosidase-like_sf"/>
</dbReference>
<dbReference type="GO" id="GO:0005886">
    <property type="term" value="C:plasma membrane"/>
    <property type="evidence" value="ECO:0000318"/>
    <property type="project" value="GO_Central"/>
</dbReference>
<dbReference type="AlphaFoldDB" id="A0A2K1L2C9"/>
<dbReference type="InterPro" id="IPR020464">
    <property type="entry name" value="LanC-like_prot_euk"/>
</dbReference>
<evidence type="ECO:0000313" key="3">
    <source>
        <dbReference type="EMBL" id="PNR60184.1"/>
    </source>
</evidence>
<dbReference type="Gramene" id="Pp3c2_20130V3.5">
    <property type="protein sequence ID" value="Pp3c2_20130V3.5"/>
    <property type="gene ID" value="Pp3c2_20130"/>
</dbReference>
<dbReference type="InterPro" id="IPR007822">
    <property type="entry name" value="LANC-like"/>
</dbReference>
<dbReference type="RefSeq" id="XP_073396751.1">
    <property type="nucleotide sequence ID" value="XM_073540650.1"/>
</dbReference>
<dbReference type="OrthoDB" id="10257263at2759"/>
<sequence length="462" mass="51594">MSKNEEPLELIFNKKKKTDRHNSTTPSIEIRNFPNNMNDYKVAWRGSDEEIDKSQRVPLTETTAPLVALWIPPEFLEHSFPNSKTFIKSAMELKNEVVQATWIRNGPRVKDPTMYTGVLGTAFLCFKAYLATGSPQDLALFTEIVDSCCAAAPTHPDNVTFLRGQAGIYAMGAVAAKIGDDKTRRDFFLDHFKRIGGRRVLSMGPVDEGSSLPCELLNGRVGFLYAALFINKYISEEMVLWSMTGPVVDAVLASGRAHATPECPLMYPWKSRRYFGASHGLAGIIQILLHFPLTEQDNKDIKGTLHYIVKKRYSRGNYRVSVEDERGDRLVHWCQGAPGITMTLCKALEVFPVDNCLGEAAEAAADVVWERGLLRRLGICHGVSGNTYVFLAMYRSIGGKKHLFRARQFAGWLHKHAKRLLSTGEMHGGDHRHSLFEGLAGTACSWFDCANPAQSFFPGFEI</sequence>
<organism evidence="3">
    <name type="scientific">Physcomitrium patens</name>
    <name type="common">Spreading-leaved earth moss</name>
    <name type="synonym">Physcomitrella patens</name>
    <dbReference type="NCBI Taxonomy" id="3218"/>
    <lineage>
        <taxon>Eukaryota</taxon>
        <taxon>Viridiplantae</taxon>
        <taxon>Streptophyta</taxon>
        <taxon>Embryophyta</taxon>
        <taxon>Bryophyta</taxon>
        <taxon>Bryophytina</taxon>
        <taxon>Bryopsida</taxon>
        <taxon>Funariidae</taxon>
        <taxon>Funariales</taxon>
        <taxon>Funariaceae</taxon>
        <taxon>Physcomitrium</taxon>
    </lineage>
</organism>
<name>A0A2K1L2C9_PHYPA</name>
<dbReference type="Proteomes" id="UP000006727">
    <property type="component" value="Chromosome 2"/>
</dbReference>
<dbReference type="PRINTS" id="PR01950">
    <property type="entry name" value="LANCSUPER"/>
</dbReference>
<dbReference type="GO" id="GO:0046872">
    <property type="term" value="F:metal ion binding"/>
    <property type="evidence" value="ECO:0007669"/>
    <property type="project" value="UniProtKB-KW"/>
</dbReference>
<dbReference type="EnsemblPlants" id="Pp3c2_20130V3.5">
    <property type="protein sequence ID" value="Pp3c2_20130V3.5"/>
    <property type="gene ID" value="Pp3c2_20130"/>
</dbReference>
<keyword evidence="5" id="KW-1185">Reference proteome</keyword>
<dbReference type="GO" id="GO:0031179">
    <property type="term" value="P:peptide modification"/>
    <property type="evidence" value="ECO:0007669"/>
    <property type="project" value="InterPro"/>
</dbReference>
<reference evidence="3 5" key="1">
    <citation type="journal article" date="2008" name="Science">
        <title>The Physcomitrella genome reveals evolutionary insights into the conquest of land by plants.</title>
        <authorList>
            <person name="Rensing S."/>
            <person name="Lang D."/>
            <person name="Zimmer A."/>
            <person name="Terry A."/>
            <person name="Salamov A."/>
            <person name="Shapiro H."/>
            <person name="Nishiyama T."/>
            <person name="Perroud P.-F."/>
            <person name="Lindquist E."/>
            <person name="Kamisugi Y."/>
            <person name="Tanahashi T."/>
            <person name="Sakakibara K."/>
            <person name="Fujita T."/>
            <person name="Oishi K."/>
            <person name="Shin-I T."/>
            <person name="Kuroki Y."/>
            <person name="Toyoda A."/>
            <person name="Suzuki Y."/>
            <person name="Hashimoto A."/>
            <person name="Yamaguchi K."/>
            <person name="Sugano A."/>
            <person name="Kohara Y."/>
            <person name="Fujiyama A."/>
            <person name="Anterola A."/>
            <person name="Aoki S."/>
            <person name="Ashton N."/>
            <person name="Barbazuk W.B."/>
            <person name="Barker E."/>
            <person name="Bennetzen J."/>
            <person name="Bezanilla M."/>
            <person name="Blankenship R."/>
            <person name="Cho S.H."/>
            <person name="Dutcher S."/>
            <person name="Estelle M."/>
            <person name="Fawcett J.A."/>
            <person name="Gundlach H."/>
            <person name="Hanada K."/>
            <person name="Heyl A."/>
            <person name="Hicks K.A."/>
            <person name="Hugh J."/>
            <person name="Lohr M."/>
            <person name="Mayer K."/>
            <person name="Melkozernov A."/>
            <person name="Murata T."/>
            <person name="Nelson D."/>
            <person name="Pils B."/>
            <person name="Prigge M."/>
            <person name="Reiss B."/>
            <person name="Renner T."/>
            <person name="Rombauts S."/>
            <person name="Rushton P."/>
            <person name="Sanderfoot A."/>
            <person name="Schween G."/>
            <person name="Shiu S.-H."/>
            <person name="Stueber K."/>
            <person name="Theodoulou F.L."/>
            <person name="Tu H."/>
            <person name="Van de Peer Y."/>
            <person name="Verrier P.J."/>
            <person name="Waters E."/>
            <person name="Wood A."/>
            <person name="Yang L."/>
            <person name="Cove D."/>
            <person name="Cuming A."/>
            <person name="Hasebe M."/>
            <person name="Lucas S."/>
            <person name="Mishler D.B."/>
            <person name="Reski R."/>
            <person name="Grigoriev I."/>
            <person name="Quatrano R.S."/>
            <person name="Boore J.L."/>
        </authorList>
    </citation>
    <scope>NUCLEOTIDE SEQUENCE [LARGE SCALE GENOMIC DNA]</scope>
    <source>
        <strain evidence="4 5">cv. Gransden 2004</strain>
    </source>
</reference>
<dbReference type="PaxDb" id="3218-PP1S336_66V6.1"/>
<feature type="binding site" evidence="2">
    <location>
        <position position="380"/>
    </location>
    <ligand>
        <name>Zn(2+)</name>
        <dbReference type="ChEBI" id="CHEBI:29105"/>
    </ligand>
</feature>
<dbReference type="EnsemblPlants" id="Pp3c2_20130V3.9">
    <property type="protein sequence ID" value="Pp3c2_20130V3.9"/>
    <property type="gene ID" value="Pp3c2_20130"/>
</dbReference>
<dbReference type="Gramene" id="Pp3c2_20130V3.1">
    <property type="protein sequence ID" value="Pp3c2_20130V3.1"/>
    <property type="gene ID" value="Pp3c2_20130"/>
</dbReference>
<dbReference type="GeneID" id="112294007"/>
<proteinExistence type="inferred from homology"/>
<protein>
    <submittedName>
        <fullName evidence="3 4">Uncharacterized protein</fullName>
    </submittedName>
</protein>
<dbReference type="Gramene" id="Pp3c2_20130V3.9">
    <property type="protein sequence ID" value="Pp3c2_20130V3.9"/>
    <property type="gene ID" value="Pp3c2_20130"/>
</dbReference>
<dbReference type="GO" id="GO:0005975">
    <property type="term" value="P:carbohydrate metabolic process"/>
    <property type="evidence" value="ECO:0007669"/>
    <property type="project" value="InterPro"/>
</dbReference>
<evidence type="ECO:0000313" key="4">
    <source>
        <dbReference type="EnsemblPlants" id="Pp3c2_20130V3.1"/>
    </source>
</evidence>
<reference evidence="4" key="3">
    <citation type="submission" date="2020-12" db="UniProtKB">
        <authorList>
            <consortium name="EnsemblPlants"/>
        </authorList>
    </citation>
    <scope>IDENTIFICATION</scope>
</reference>